<keyword evidence="1" id="KW-1133">Transmembrane helix</keyword>
<keyword evidence="1" id="KW-0812">Transmembrane</keyword>
<sequence>MDAAGLVNSRTYTVRWWPNVNDHIQSLSPVWNTSKIFGSYTIPFNPPTDKPTILELFSATALTVLRIYMIYVIFTTEAWDLMFTSSSPLVQDGLDILLKIPIAMVVFIPWIILVRKPQIARLSYDLTVFDKQMTMCNYQHNYQLFHIIGTIFAAIDILIPLTILAAIRGFHFWIDHFIVLAFVGFSWSIGLLFNTTFNILLFHIMYRIEVVNDLLSYCLMPISTIWMAGDIKKRTVVTWKLIHRIINITDVMEIEDLLQQFSEQMNHRSPSIDFRFFDVDWPLLVQ</sequence>
<proteinExistence type="predicted"/>
<dbReference type="VEuPathDB" id="VectorBase:AMAM004102"/>
<keyword evidence="3" id="KW-1185">Reference proteome</keyword>
<feature type="transmembrane region" description="Helical" evidence="1">
    <location>
        <begin position="53"/>
        <end position="74"/>
    </location>
</feature>
<feature type="transmembrane region" description="Helical" evidence="1">
    <location>
        <begin position="173"/>
        <end position="197"/>
    </location>
</feature>
<protein>
    <recommendedName>
        <fullName evidence="4">Gustatory receptor</fullName>
    </recommendedName>
</protein>
<reference evidence="3" key="1">
    <citation type="submission" date="2013-09" db="EMBL/GenBank/DDBJ databases">
        <title>The Genome Sequence of Anopheles maculatus species B.</title>
        <authorList>
            <consortium name="The Broad Institute Genomics Platform"/>
            <person name="Neafsey D.E."/>
            <person name="Besansky N."/>
            <person name="Howell P."/>
            <person name="Walton C."/>
            <person name="Young S.K."/>
            <person name="Zeng Q."/>
            <person name="Gargeya S."/>
            <person name="Fitzgerald M."/>
            <person name="Haas B."/>
            <person name="Abouelleil A."/>
            <person name="Allen A.W."/>
            <person name="Alvarado L."/>
            <person name="Arachchi H.M."/>
            <person name="Berlin A.M."/>
            <person name="Chapman S.B."/>
            <person name="Gainer-Dewar J."/>
            <person name="Goldberg J."/>
            <person name="Griggs A."/>
            <person name="Gujja S."/>
            <person name="Hansen M."/>
            <person name="Howarth C."/>
            <person name="Imamovic A."/>
            <person name="Ireland A."/>
            <person name="Larimer J."/>
            <person name="McCowan C."/>
            <person name="Murphy C."/>
            <person name="Pearson M."/>
            <person name="Poon T.W."/>
            <person name="Priest M."/>
            <person name="Roberts A."/>
            <person name="Saif S."/>
            <person name="Shea T."/>
            <person name="Sisk P."/>
            <person name="Sykes S."/>
            <person name="Wortman J."/>
            <person name="Nusbaum C."/>
            <person name="Birren B."/>
        </authorList>
    </citation>
    <scope>NUCLEOTIDE SEQUENCE [LARGE SCALE GENOMIC DNA]</scope>
    <source>
        <strain evidence="3">maculatus3</strain>
    </source>
</reference>
<reference evidence="2" key="2">
    <citation type="submission" date="2020-05" db="UniProtKB">
        <authorList>
            <consortium name="EnsemblMetazoa"/>
        </authorList>
    </citation>
    <scope>IDENTIFICATION</scope>
    <source>
        <strain evidence="2">maculatus3</strain>
    </source>
</reference>
<name>A0A182SCM9_9DIPT</name>
<dbReference type="AlphaFoldDB" id="A0A182SCM9"/>
<evidence type="ECO:0000313" key="2">
    <source>
        <dbReference type="EnsemblMetazoa" id="AMAM004102-PA"/>
    </source>
</evidence>
<keyword evidence="1" id="KW-0472">Membrane</keyword>
<evidence type="ECO:0008006" key="4">
    <source>
        <dbReference type="Google" id="ProtNLM"/>
    </source>
</evidence>
<accession>A0A182SCM9</accession>
<evidence type="ECO:0000313" key="3">
    <source>
        <dbReference type="Proteomes" id="UP000075901"/>
    </source>
</evidence>
<evidence type="ECO:0000256" key="1">
    <source>
        <dbReference type="SAM" id="Phobius"/>
    </source>
</evidence>
<feature type="transmembrane region" description="Helical" evidence="1">
    <location>
        <begin position="144"/>
        <end position="167"/>
    </location>
</feature>
<dbReference type="EnsemblMetazoa" id="AMAM004102-RA">
    <property type="protein sequence ID" value="AMAM004102-PA"/>
    <property type="gene ID" value="AMAM004102"/>
</dbReference>
<dbReference type="Proteomes" id="UP000075901">
    <property type="component" value="Unassembled WGS sequence"/>
</dbReference>
<feature type="transmembrane region" description="Helical" evidence="1">
    <location>
        <begin position="94"/>
        <end position="114"/>
    </location>
</feature>
<organism evidence="2 3">
    <name type="scientific">Anopheles maculatus</name>
    <dbReference type="NCBI Taxonomy" id="74869"/>
    <lineage>
        <taxon>Eukaryota</taxon>
        <taxon>Metazoa</taxon>
        <taxon>Ecdysozoa</taxon>
        <taxon>Arthropoda</taxon>
        <taxon>Hexapoda</taxon>
        <taxon>Insecta</taxon>
        <taxon>Pterygota</taxon>
        <taxon>Neoptera</taxon>
        <taxon>Endopterygota</taxon>
        <taxon>Diptera</taxon>
        <taxon>Nematocera</taxon>
        <taxon>Culicoidea</taxon>
        <taxon>Culicidae</taxon>
        <taxon>Anophelinae</taxon>
        <taxon>Anopheles</taxon>
        <taxon>Anopheles maculatus group</taxon>
    </lineage>
</organism>